<keyword evidence="5" id="KW-1185">Reference proteome</keyword>
<feature type="region of interest" description="Disordered" evidence="2">
    <location>
        <begin position="1"/>
        <end position="23"/>
    </location>
</feature>
<name>A0ABT5TK55_9GAMM</name>
<reference evidence="4 5" key="1">
    <citation type="submission" date="2023-02" db="EMBL/GenBank/DDBJ databases">
        <title>Genome sequence of Shewanella metallivivens ER-Te-42B-Light, sp. nov., enriched from sulfide tube worms (Riftia pachyptila) isolated from Explorer Ridge in the Pacific Ocean.</title>
        <authorList>
            <person name="Maltman C."/>
            <person name="Kuzyk S.B."/>
            <person name="Kyndt J.A."/>
            <person name="Yurkov V."/>
        </authorList>
    </citation>
    <scope>NUCLEOTIDE SEQUENCE [LARGE SCALE GENOMIC DNA]</scope>
    <source>
        <strain evidence="4 5">ER-Te-42B-Light</strain>
    </source>
</reference>
<evidence type="ECO:0000313" key="5">
    <source>
        <dbReference type="Proteomes" id="UP001213691"/>
    </source>
</evidence>
<gene>
    <name evidence="4" type="ORF">PQR79_07485</name>
</gene>
<dbReference type="InterPro" id="IPR050817">
    <property type="entry name" value="DjlA_DnaK_co-chaperone"/>
</dbReference>
<feature type="compositionally biased region" description="Polar residues" evidence="2">
    <location>
        <begin position="1"/>
        <end position="18"/>
    </location>
</feature>
<evidence type="ECO:0000313" key="4">
    <source>
        <dbReference type="EMBL" id="MDD8058972.1"/>
    </source>
</evidence>
<evidence type="ECO:0000256" key="2">
    <source>
        <dbReference type="SAM" id="MobiDB-lite"/>
    </source>
</evidence>
<dbReference type="Gene3D" id="1.10.287.110">
    <property type="entry name" value="DnaJ domain"/>
    <property type="match status" value="1"/>
</dbReference>
<proteinExistence type="predicted"/>
<dbReference type="Pfam" id="PF12339">
    <property type="entry name" value="DNAJ_related"/>
    <property type="match status" value="1"/>
</dbReference>
<protein>
    <submittedName>
        <fullName evidence="4">DNA-J related domain-containing protein</fullName>
    </submittedName>
</protein>
<organism evidence="4 5">
    <name type="scientific">Shewanella metallivivens</name>
    <dbReference type="NCBI Taxonomy" id="2872342"/>
    <lineage>
        <taxon>Bacteria</taxon>
        <taxon>Pseudomonadati</taxon>
        <taxon>Pseudomonadota</taxon>
        <taxon>Gammaproteobacteria</taxon>
        <taxon>Alteromonadales</taxon>
        <taxon>Shewanellaceae</taxon>
        <taxon>Shewanella</taxon>
    </lineage>
</organism>
<dbReference type="PROSITE" id="PS50076">
    <property type="entry name" value="DNAJ_2"/>
    <property type="match status" value="1"/>
</dbReference>
<dbReference type="SMART" id="SM00271">
    <property type="entry name" value="DnaJ"/>
    <property type="match status" value="1"/>
</dbReference>
<dbReference type="InterPro" id="IPR021059">
    <property type="entry name" value="DnaJ-related_N"/>
</dbReference>
<feature type="domain" description="J" evidence="3">
    <location>
        <begin position="168"/>
        <end position="222"/>
    </location>
</feature>
<dbReference type="EMBL" id="JAQQPZ010000004">
    <property type="protein sequence ID" value="MDD8058972.1"/>
    <property type="molecule type" value="Genomic_DNA"/>
</dbReference>
<dbReference type="Proteomes" id="UP001213691">
    <property type="component" value="Unassembled WGS sequence"/>
</dbReference>
<sequence length="230" mass="26901">MLLDKNTQNHSANALSHSTDARAIREPKGDNPLIWPLLTLLKSSRQSWKVHHLASELQTKGLMHDLDPMPEKDLFKRNFLLMNALYELQDMLLPRQWLQVKAMEIQIFRVIPANADIQHVRDGALRDYYLDWNNYDASVNVVREMLESFWSSYQQFIGVNAQLMHKGHALKVFELDETATDKDIRKQWRKLALKWHPDRDDGDADRFREVCEAWQTLRDRALGSAHQSNA</sequence>
<dbReference type="PANTHER" id="PTHR24074">
    <property type="entry name" value="CO-CHAPERONE PROTEIN DJLA"/>
    <property type="match status" value="1"/>
</dbReference>
<keyword evidence="1" id="KW-0143">Chaperone</keyword>
<dbReference type="RefSeq" id="WP_238107199.1">
    <property type="nucleotide sequence ID" value="NZ_JAQQPZ010000004.1"/>
</dbReference>
<dbReference type="InterPro" id="IPR036869">
    <property type="entry name" value="J_dom_sf"/>
</dbReference>
<evidence type="ECO:0000256" key="1">
    <source>
        <dbReference type="ARBA" id="ARBA00023186"/>
    </source>
</evidence>
<accession>A0ABT5TK55</accession>
<dbReference type="SUPFAM" id="SSF46565">
    <property type="entry name" value="Chaperone J-domain"/>
    <property type="match status" value="1"/>
</dbReference>
<dbReference type="CDD" id="cd06257">
    <property type="entry name" value="DnaJ"/>
    <property type="match status" value="1"/>
</dbReference>
<dbReference type="Pfam" id="PF00226">
    <property type="entry name" value="DnaJ"/>
    <property type="match status" value="1"/>
</dbReference>
<comment type="caution">
    <text evidence="4">The sequence shown here is derived from an EMBL/GenBank/DDBJ whole genome shotgun (WGS) entry which is preliminary data.</text>
</comment>
<dbReference type="InterPro" id="IPR001623">
    <property type="entry name" value="DnaJ_domain"/>
</dbReference>
<evidence type="ECO:0000259" key="3">
    <source>
        <dbReference type="PROSITE" id="PS50076"/>
    </source>
</evidence>